<feature type="domain" description="Xylanolytic transcriptional activator regulatory" evidence="7">
    <location>
        <begin position="125"/>
        <end position="315"/>
    </location>
</feature>
<dbReference type="GO" id="GO:0006351">
    <property type="term" value="P:DNA-templated transcription"/>
    <property type="evidence" value="ECO:0007669"/>
    <property type="project" value="InterPro"/>
</dbReference>
<keyword evidence="4" id="KW-0804">Transcription</keyword>
<reference evidence="8" key="1">
    <citation type="submission" date="2022-07" db="EMBL/GenBank/DDBJ databases">
        <title>Taxonomy of Aspergillus series Nigri: significant species reduction supported by multi-species coalescent approaches.</title>
        <authorList>
            <person name="Bian C."/>
            <person name="Kusuya Y."/>
            <person name="Sklenar F."/>
            <person name="D'hooge E."/>
            <person name="Yaguchi T."/>
            <person name="Takahashi H."/>
            <person name="Hubka V."/>
        </authorList>
    </citation>
    <scope>NUCLEOTIDE SEQUENCE</scope>
    <source>
        <strain evidence="8">CBS 733.88</strain>
    </source>
</reference>
<evidence type="ECO:0000256" key="2">
    <source>
        <dbReference type="ARBA" id="ARBA00022833"/>
    </source>
</evidence>
<feature type="compositionally biased region" description="Polar residues" evidence="6">
    <location>
        <begin position="37"/>
        <end position="58"/>
    </location>
</feature>
<evidence type="ECO:0000256" key="6">
    <source>
        <dbReference type="SAM" id="MobiDB-lite"/>
    </source>
</evidence>
<keyword evidence="5" id="KW-0539">Nucleus</keyword>
<keyword evidence="1" id="KW-0479">Metal-binding</keyword>
<name>A0A9W6DTW6_9EURO</name>
<keyword evidence="2" id="KW-0862">Zinc</keyword>
<sequence>MLESMTQIPTCLATEDFDIDALNAAINASTTMPALLQDSATKGPTSDRLPQTGDNPTDGTKKSEDSVCRHWFTHLEVPGTHHELPDRASRATVVDERYRQNLSERLQYRVPSDPLPSTDFLNMCIQMYFARFNPIFPVVHAPTFRPSTENALLLLSICSVGSLFLGSRNGIACGTRIFETLNKAILASWESYITKAEPEIRSMSQAALIGQVFGYLSGWVRTNRVLRSHQSTHEIEREKIECDPEEAWTNWAVKEEQRRLTAGLVILDSEISDLFSSEPCMRRQSLKSSISDDELWTAPTAADWSRSLTRQQSAHMHGNTMVKQNNFREYFSLEEIGGSVCDARTSDDSRALQSLQNVLEEFYCNNIAHRGSSASPDIFCLRALWHVTFLSTLVDFDRLELVVGREGHKESQRHVSFARTWANSPDGCRCAVHAAMAFRCLESLPMAREPPIHTPRCLHRAILVLYCYLQFRVISDRIDVTQQPLNFSELKDAGVNCEKLLAEINGPSMWGTKPMHSSMLCHFIDLLRRLGHWGLARQQAAMWEVIVYGLSPS</sequence>
<evidence type="ECO:0000256" key="1">
    <source>
        <dbReference type="ARBA" id="ARBA00022723"/>
    </source>
</evidence>
<evidence type="ECO:0000256" key="4">
    <source>
        <dbReference type="ARBA" id="ARBA00023163"/>
    </source>
</evidence>
<evidence type="ECO:0000256" key="5">
    <source>
        <dbReference type="ARBA" id="ARBA00023242"/>
    </source>
</evidence>
<dbReference type="AlphaFoldDB" id="A0A9W6DTW6"/>
<dbReference type="Pfam" id="PF04082">
    <property type="entry name" value="Fungal_trans"/>
    <property type="match status" value="1"/>
</dbReference>
<accession>A0A9W6DTW6</accession>
<protein>
    <recommendedName>
        <fullName evidence="7">Xylanolytic transcriptional activator regulatory domain-containing protein</fullName>
    </recommendedName>
</protein>
<evidence type="ECO:0000256" key="3">
    <source>
        <dbReference type="ARBA" id="ARBA00023015"/>
    </source>
</evidence>
<evidence type="ECO:0000259" key="7">
    <source>
        <dbReference type="Pfam" id="PF04082"/>
    </source>
</evidence>
<dbReference type="EMBL" id="BROQ01000199">
    <property type="protein sequence ID" value="GKZ27306.1"/>
    <property type="molecule type" value="Genomic_DNA"/>
</dbReference>
<dbReference type="GO" id="GO:0008270">
    <property type="term" value="F:zinc ion binding"/>
    <property type="evidence" value="ECO:0007669"/>
    <property type="project" value="InterPro"/>
</dbReference>
<keyword evidence="3" id="KW-0805">Transcription regulation</keyword>
<organism evidence="8 9">
    <name type="scientific">Aspergillus brasiliensis</name>
    <dbReference type="NCBI Taxonomy" id="319629"/>
    <lineage>
        <taxon>Eukaryota</taxon>
        <taxon>Fungi</taxon>
        <taxon>Dikarya</taxon>
        <taxon>Ascomycota</taxon>
        <taxon>Pezizomycotina</taxon>
        <taxon>Eurotiomycetes</taxon>
        <taxon>Eurotiomycetidae</taxon>
        <taxon>Eurotiales</taxon>
        <taxon>Aspergillaceae</taxon>
        <taxon>Aspergillus</taxon>
        <taxon>Aspergillus subgen. Circumdati</taxon>
    </lineage>
</organism>
<dbReference type="PANTHER" id="PTHR47660">
    <property type="entry name" value="TRANSCRIPTION FACTOR WITH C2H2 AND ZN(2)-CYS(6) DNA BINDING DOMAIN (EUROFUNG)-RELATED-RELATED"/>
    <property type="match status" value="1"/>
</dbReference>
<dbReference type="Proteomes" id="UP001143548">
    <property type="component" value="Unassembled WGS sequence"/>
</dbReference>
<evidence type="ECO:0000313" key="9">
    <source>
        <dbReference type="Proteomes" id="UP001143548"/>
    </source>
</evidence>
<dbReference type="InterPro" id="IPR007219">
    <property type="entry name" value="XnlR_reg_dom"/>
</dbReference>
<feature type="region of interest" description="Disordered" evidence="6">
    <location>
        <begin position="37"/>
        <end position="64"/>
    </location>
</feature>
<dbReference type="GO" id="GO:0003677">
    <property type="term" value="F:DNA binding"/>
    <property type="evidence" value="ECO:0007669"/>
    <property type="project" value="InterPro"/>
</dbReference>
<proteinExistence type="predicted"/>
<dbReference type="PANTHER" id="PTHR47660:SF2">
    <property type="entry name" value="TRANSCRIPTION FACTOR WITH C2H2 AND ZN(2)-CYS(6) DNA BINDING DOMAIN (EUROFUNG)"/>
    <property type="match status" value="1"/>
</dbReference>
<dbReference type="CDD" id="cd12148">
    <property type="entry name" value="fungal_TF_MHR"/>
    <property type="match status" value="1"/>
</dbReference>
<evidence type="ECO:0000313" key="8">
    <source>
        <dbReference type="EMBL" id="GKZ27306.1"/>
    </source>
</evidence>
<gene>
    <name evidence="8" type="ORF">AbraCBS73388_004083</name>
</gene>
<comment type="caution">
    <text evidence="8">The sequence shown here is derived from an EMBL/GenBank/DDBJ whole genome shotgun (WGS) entry which is preliminary data.</text>
</comment>